<name>A0A841HZS7_9DEIO</name>
<evidence type="ECO:0000313" key="5">
    <source>
        <dbReference type="Proteomes" id="UP000569951"/>
    </source>
</evidence>
<comment type="similarity">
    <text evidence="1">Belongs to the peptidase M32 family.</text>
</comment>
<accession>A0A841HZS7</accession>
<dbReference type="PANTHER" id="PTHR34217:SF1">
    <property type="entry name" value="CARBOXYPEPTIDASE 1"/>
    <property type="match status" value="1"/>
</dbReference>
<feature type="binding site" evidence="2">
    <location>
        <position position="270"/>
    </location>
    <ligand>
        <name>Zn(2+)</name>
        <dbReference type="ChEBI" id="CHEBI:29105"/>
        <note>catalytic</note>
    </ligand>
</feature>
<dbReference type="RefSeq" id="WP_183985024.1">
    <property type="nucleotide sequence ID" value="NZ_JACHHG010000003.1"/>
</dbReference>
<comment type="cofactor">
    <cofactor evidence="2">
        <name>Zn(2+)</name>
        <dbReference type="ChEBI" id="CHEBI:29105"/>
    </cofactor>
    <text evidence="2">Binds 1 zinc ion per subunit.</text>
</comment>
<feature type="active site" description="Proton donor/acceptor" evidence="3">
    <location>
        <position position="267"/>
    </location>
</feature>
<keyword evidence="1 2" id="KW-0479">Metal-binding</keyword>
<keyword evidence="1 4" id="KW-0121">Carboxypeptidase</keyword>
<dbReference type="Pfam" id="PF02074">
    <property type="entry name" value="Peptidase_M32"/>
    <property type="match status" value="1"/>
</dbReference>
<evidence type="ECO:0000256" key="2">
    <source>
        <dbReference type="PIRSR" id="PIRSR006615-1"/>
    </source>
</evidence>
<dbReference type="InterPro" id="IPR001333">
    <property type="entry name" value="Peptidase_M32_Taq"/>
</dbReference>
<dbReference type="EC" id="3.4.17.19" evidence="1"/>
<dbReference type="SUPFAM" id="SSF55486">
    <property type="entry name" value="Metalloproteases ('zincins'), catalytic domain"/>
    <property type="match status" value="1"/>
</dbReference>
<organism evidence="4 5">
    <name type="scientific">Deinobacterium chartae</name>
    <dbReference type="NCBI Taxonomy" id="521158"/>
    <lineage>
        <taxon>Bacteria</taxon>
        <taxon>Thermotogati</taxon>
        <taxon>Deinococcota</taxon>
        <taxon>Deinococci</taxon>
        <taxon>Deinococcales</taxon>
        <taxon>Deinococcaceae</taxon>
        <taxon>Deinobacterium</taxon>
    </lineage>
</organism>
<gene>
    <name evidence="4" type="ORF">HNR42_000925</name>
</gene>
<keyword evidence="1" id="KW-0645">Protease</keyword>
<dbReference type="EMBL" id="JACHHG010000003">
    <property type="protein sequence ID" value="MBB6097508.1"/>
    <property type="molecule type" value="Genomic_DNA"/>
</dbReference>
<dbReference type="Gene3D" id="1.10.1370.30">
    <property type="match status" value="1"/>
</dbReference>
<dbReference type="GO" id="GO:0006508">
    <property type="term" value="P:proteolysis"/>
    <property type="evidence" value="ECO:0007669"/>
    <property type="project" value="UniProtKB-UniRule"/>
</dbReference>
<dbReference type="PIRSF" id="PIRSF006615">
    <property type="entry name" value="Zn_crbxpep_Taq"/>
    <property type="match status" value="1"/>
</dbReference>
<keyword evidence="5" id="KW-1185">Reference proteome</keyword>
<dbReference type="PANTHER" id="PTHR34217">
    <property type="entry name" value="METAL-DEPENDENT CARBOXYPEPTIDASE"/>
    <property type="match status" value="1"/>
</dbReference>
<comment type="catalytic activity">
    <reaction evidence="1">
        <text>Release of a C-terminal amino acid with broad specificity, except for -Pro.</text>
        <dbReference type="EC" id="3.4.17.19"/>
    </reaction>
</comment>
<evidence type="ECO:0000313" key="4">
    <source>
        <dbReference type="EMBL" id="MBB6097508.1"/>
    </source>
</evidence>
<proteinExistence type="inferred from homology"/>
<comment type="caution">
    <text evidence="4">The sequence shown here is derived from an EMBL/GenBank/DDBJ whole genome shotgun (WGS) entry which is preliminary data.</text>
</comment>
<evidence type="ECO:0000256" key="3">
    <source>
        <dbReference type="PIRSR" id="PIRSR006615-2"/>
    </source>
</evidence>
<feature type="binding site" evidence="2">
    <location>
        <position position="296"/>
    </location>
    <ligand>
        <name>Zn(2+)</name>
        <dbReference type="ChEBI" id="CHEBI:29105"/>
        <note>catalytic</note>
    </ligand>
</feature>
<keyword evidence="1 4" id="KW-0378">Hydrolase</keyword>
<protein>
    <recommendedName>
        <fullName evidence="1">Metal-dependent carboxypeptidase</fullName>
        <ecNumber evidence="1">3.4.17.19</ecNumber>
    </recommendedName>
</protein>
<keyword evidence="1" id="KW-0482">Metalloprotease</keyword>
<evidence type="ECO:0000256" key="1">
    <source>
        <dbReference type="PIRNR" id="PIRNR006615"/>
    </source>
</evidence>
<dbReference type="PRINTS" id="PR00998">
    <property type="entry name" value="CRBOXYPTASET"/>
</dbReference>
<dbReference type="PROSITE" id="PS52034">
    <property type="entry name" value="PEPTIDASE_M32"/>
    <property type="match status" value="1"/>
</dbReference>
<keyword evidence="2" id="KW-0862">Zinc</keyword>
<dbReference type="AlphaFoldDB" id="A0A841HZS7"/>
<feature type="binding site" evidence="2">
    <location>
        <position position="266"/>
    </location>
    <ligand>
        <name>Zn(2+)</name>
        <dbReference type="ChEBI" id="CHEBI:29105"/>
        <note>catalytic</note>
    </ligand>
</feature>
<dbReference type="GO" id="GO:0046872">
    <property type="term" value="F:metal ion binding"/>
    <property type="evidence" value="ECO:0007669"/>
    <property type="project" value="UniProtKB-KW"/>
</dbReference>
<dbReference type="CDD" id="cd06460">
    <property type="entry name" value="M32_Taq"/>
    <property type="match status" value="1"/>
</dbReference>
<reference evidence="4 5" key="1">
    <citation type="submission" date="2020-08" db="EMBL/GenBank/DDBJ databases">
        <title>Genomic Encyclopedia of Type Strains, Phase IV (KMG-IV): sequencing the most valuable type-strain genomes for metagenomic binning, comparative biology and taxonomic classification.</title>
        <authorList>
            <person name="Goeker M."/>
        </authorList>
    </citation>
    <scope>NUCLEOTIDE SEQUENCE [LARGE SCALE GENOMIC DNA]</scope>
    <source>
        <strain evidence="4 5">DSM 21458</strain>
    </source>
</reference>
<sequence>MSEHPLFEQLRLRQQELFDLSAIGGLLGWDRSTYLPPGGAPARARQGALMARLHHQRATDPELGRLLDALERELPHFDPDGLEARLLRLARREYDRATRVPESFVAELSAHSSATYAAWAQTRPGGDFGPMIPLLERTLELSRRYAAFFPEFEHPMDVFVDASEEGMTVARVREVFGRLRDGLVPLVQAVTARPEPRTDFLYRHYPQAAQLAFGEAVIRAYGYDFTRGRQDLTHHPFCTRFSIGDVRITTRVREDDLTECLFSTLHESGHAMYEQGVDRSLEGLPLARGTSSGVHESQSRLWENVVGRSAPFWQHYFPALQATFPEQLADVSWEEMYRAVNVVRRSLIRTDADELTYNLHIILRFELEVAMHEGRLEVKDLAAAWHERYTADLGVRAPDDRDGVLQDVHWYSGMIGGAFHSYALGNIMSLQFWEAARGALPDLEGQVGQGEFAALHGWLREKVYRHGKMRSTSELLVAATGQDLNPEPYLNYLRSKYGELYGLTEPVGSGAH</sequence>
<dbReference type="Proteomes" id="UP000569951">
    <property type="component" value="Unassembled WGS sequence"/>
</dbReference>
<dbReference type="GO" id="GO:0004181">
    <property type="term" value="F:metallocarboxypeptidase activity"/>
    <property type="evidence" value="ECO:0007669"/>
    <property type="project" value="UniProtKB-UniRule"/>
</dbReference>
<comment type="function">
    <text evidence="1">Broad specificity carboxypetidase that releases amino acids sequentially from the C-terminus, including neutral, aromatic, polar and basic residues.</text>
</comment>